<dbReference type="InterPro" id="IPR012388">
    <property type="entry name" value="CABLES1/2"/>
</dbReference>
<gene>
    <name evidence="4" type="ORF">INT46_011092</name>
</gene>
<evidence type="ECO:0000313" key="5">
    <source>
        <dbReference type="Proteomes" id="UP000650833"/>
    </source>
</evidence>
<dbReference type="Proteomes" id="UP000650833">
    <property type="component" value="Unassembled WGS sequence"/>
</dbReference>
<accession>A0A8H7QLB6</accession>
<feature type="domain" description="Cyclin-like" evidence="3">
    <location>
        <begin position="329"/>
        <end position="415"/>
    </location>
</feature>
<dbReference type="SUPFAM" id="SSF47954">
    <property type="entry name" value="Cyclin-like"/>
    <property type="match status" value="1"/>
</dbReference>
<feature type="region of interest" description="Disordered" evidence="2">
    <location>
        <begin position="31"/>
        <end position="54"/>
    </location>
</feature>
<dbReference type="OrthoDB" id="5353095at2759"/>
<keyword evidence="5" id="KW-1185">Reference proteome</keyword>
<protein>
    <recommendedName>
        <fullName evidence="3">Cyclin-like domain-containing protein</fullName>
    </recommendedName>
</protein>
<dbReference type="AlphaFoldDB" id="A0A8H7QLB6"/>
<dbReference type="PANTHER" id="PTHR22896:SF0">
    <property type="entry name" value="CYCLIN N-TERMINAL DOMAIN-CONTAINING PROTEIN"/>
    <property type="match status" value="1"/>
</dbReference>
<dbReference type="EMBL" id="JAEPRC010000590">
    <property type="protein sequence ID" value="KAG2194374.1"/>
    <property type="molecule type" value="Genomic_DNA"/>
</dbReference>
<dbReference type="PANTHER" id="PTHR22896">
    <property type="entry name" value="CDK5 AND ABL1 ENZYME SUBSTRATE 1"/>
    <property type="match status" value="1"/>
</dbReference>
<comment type="similarity">
    <text evidence="1">Belongs to the cyclin family.</text>
</comment>
<feature type="compositionally biased region" description="Basic and acidic residues" evidence="2">
    <location>
        <begin position="148"/>
        <end position="165"/>
    </location>
</feature>
<dbReference type="Pfam" id="PF00134">
    <property type="entry name" value="Cyclin_N"/>
    <property type="match status" value="1"/>
</dbReference>
<dbReference type="CDD" id="cd20556">
    <property type="entry name" value="CYCLIN_CABLES"/>
    <property type="match status" value="1"/>
</dbReference>
<evidence type="ECO:0000256" key="1">
    <source>
        <dbReference type="RuleBase" id="RU000383"/>
    </source>
</evidence>
<dbReference type="GO" id="GO:0051726">
    <property type="term" value="P:regulation of cell cycle"/>
    <property type="evidence" value="ECO:0007669"/>
    <property type="project" value="InterPro"/>
</dbReference>
<keyword evidence="1" id="KW-0195">Cyclin</keyword>
<evidence type="ECO:0000259" key="3">
    <source>
        <dbReference type="SMART" id="SM00385"/>
    </source>
</evidence>
<proteinExistence type="inferred from homology"/>
<organism evidence="4 5">
    <name type="scientific">Mucor plumbeus</name>
    <dbReference type="NCBI Taxonomy" id="97098"/>
    <lineage>
        <taxon>Eukaryota</taxon>
        <taxon>Fungi</taxon>
        <taxon>Fungi incertae sedis</taxon>
        <taxon>Mucoromycota</taxon>
        <taxon>Mucoromycotina</taxon>
        <taxon>Mucoromycetes</taxon>
        <taxon>Mucorales</taxon>
        <taxon>Mucorineae</taxon>
        <taxon>Mucoraceae</taxon>
        <taxon>Mucor</taxon>
    </lineage>
</organism>
<dbReference type="InterPro" id="IPR006671">
    <property type="entry name" value="Cyclin_N"/>
</dbReference>
<sequence>MGTAKKRTTSKRNNSRQAALSFLTNITLGNENEQPKSLLQTSPTTSNYSDNDTNYTNFTRYGTLSVVSTPPPPLSAQQTLPQIRSYPLELSDSNSTLEENMPISLTINTTRNFTPVERRRFRRASTSDNFYHRRLSSSDSNTSSSEVVQHKLTREDSQRPIASEKIKRRSDHLTSNVWGSETPASMSFMSVFRYYKEIIRQPRRKSDLHYYHRHYPSYFHQHLSNMNMKHRKAISYGHFLTHASEDEDEEAAEDSNTSEVLPRLQKLVYDPFYINDDLRPQQAANIMPQSPGTIITKSSPLNKQKLNDLFNQSHPDIQLSFTKIKSIKNRLLSVGKQVDLEISSIAHAFVYFEKLIQKQIVTKQNRKLLAACCLFLATKVNEPKGLKFDTLLEAISAELYVTSRDVRSHEFAVFADLEFNLYVPQREFMPHFNSIVQTWKIQCIEDYLGHVPFYMFILGE</sequence>
<comment type="caution">
    <text evidence="4">The sequence shown here is derived from an EMBL/GenBank/DDBJ whole genome shotgun (WGS) entry which is preliminary data.</text>
</comment>
<name>A0A8H7QLB6_9FUNG</name>
<dbReference type="Gene3D" id="1.10.472.10">
    <property type="entry name" value="Cyclin-like"/>
    <property type="match status" value="1"/>
</dbReference>
<evidence type="ECO:0000313" key="4">
    <source>
        <dbReference type="EMBL" id="KAG2194374.1"/>
    </source>
</evidence>
<dbReference type="SMART" id="SM00385">
    <property type="entry name" value="CYCLIN"/>
    <property type="match status" value="1"/>
</dbReference>
<dbReference type="InterPro" id="IPR036915">
    <property type="entry name" value="Cyclin-like_sf"/>
</dbReference>
<reference evidence="4" key="1">
    <citation type="submission" date="2020-12" db="EMBL/GenBank/DDBJ databases">
        <title>Metabolic potential, ecology and presence of endohyphal bacteria is reflected in genomic diversity of Mucoromycotina.</title>
        <authorList>
            <person name="Muszewska A."/>
            <person name="Okrasinska A."/>
            <person name="Steczkiewicz K."/>
            <person name="Drgas O."/>
            <person name="Orlowska M."/>
            <person name="Perlinska-Lenart U."/>
            <person name="Aleksandrzak-Piekarczyk T."/>
            <person name="Szatraj K."/>
            <person name="Zielenkiewicz U."/>
            <person name="Pilsyk S."/>
            <person name="Malc E."/>
            <person name="Mieczkowski P."/>
            <person name="Kruszewska J.S."/>
            <person name="Biernat P."/>
            <person name="Pawlowska J."/>
        </authorList>
    </citation>
    <scope>NUCLEOTIDE SEQUENCE</scope>
    <source>
        <strain evidence="4">CBS 226.32</strain>
    </source>
</reference>
<feature type="region of interest" description="Disordered" evidence="2">
    <location>
        <begin position="132"/>
        <end position="176"/>
    </location>
</feature>
<dbReference type="InterPro" id="IPR013763">
    <property type="entry name" value="Cyclin-like_dom"/>
</dbReference>
<evidence type="ECO:0000256" key="2">
    <source>
        <dbReference type="SAM" id="MobiDB-lite"/>
    </source>
</evidence>